<sequence length="417" mass="47706">MDEGVDIYKANFSVISAILHQLFDSNNVSISVEDLSHEQIWGLLQLAGYIPEPQHTFNQEDLIQYKEYRIHTTMAIYMPPVLLFLGTVGNVLSFLILRHKTMTRMSTNTFLAALSIADSFVLLNGLFLKWLGEITHVDLQTESRLLCKLIAVLGYSTSQYSVWLIVAVTIERYIVVCHPLRASYFCNIPRARKVVCLLALLFLTINIHLLWTVDLNEEIYNNKIVYKCEGALSHKLLVDVIWPWIDALFYSFSPTLIIVMLNIMIIRQVIKATYGRDVLQNGSLMKAESRRCTKDSNTKLTVMLLTISFTFLLTTLPMNIVMIVTRVWQDDFKNDAAILAKCLLVRTIAELLMYLNHSMNFFLYCATGQKFRNIVYRMVCQRSGSNTSNVSDHSQHLYCSRTNVNACSHKTTNETAI</sequence>
<organism evidence="8 9">
    <name type="scientific">Mizuhopecten yessoensis</name>
    <name type="common">Japanese scallop</name>
    <name type="synonym">Patinopecten yessoensis</name>
    <dbReference type="NCBI Taxonomy" id="6573"/>
    <lineage>
        <taxon>Eukaryota</taxon>
        <taxon>Metazoa</taxon>
        <taxon>Spiralia</taxon>
        <taxon>Lophotrochozoa</taxon>
        <taxon>Mollusca</taxon>
        <taxon>Bivalvia</taxon>
        <taxon>Autobranchia</taxon>
        <taxon>Pteriomorphia</taxon>
        <taxon>Pectinida</taxon>
        <taxon>Pectinoidea</taxon>
        <taxon>Pectinidae</taxon>
        <taxon>Mizuhopecten</taxon>
    </lineage>
</organism>
<dbReference type="STRING" id="6573.A0A210PZW9"/>
<dbReference type="PROSITE" id="PS00237">
    <property type="entry name" value="G_PROTEIN_RECEP_F1_1"/>
    <property type="match status" value="1"/>
</dbReference>
<reference evidence="8 9" key="1">
    <citation type="journal article" date="2017" name="Nat. Ecol. Evol.">
        <title>Scallop genome provides insights into evolution of bilaterian karyotype and development.</title>
        <authorList>
            <person name="Wang S."/>
            <person name="Zhang J."/>
            <person name="Jiao W."/>
            <person name="Li J."/>
            <person name="Xun X."/>
            <person name="Sun Y."/>
            <person name="Guo X."/>
            <person name="Huan P."/>
            <person name="Dong B."/>
            <person name="Zhang L."/>
            <person name="Hu X."/>
            <person name="Sun X."/>
            <person name="Wang J."/>
            <person name="Zhao C."/>
            <person name="Wang Y."/>
            <person name="Wang D."/>
            <person name="Huang X."/>
            <person name="Wang R."/>
            <person name="Lv J."/>
            <person name="Li Y."/>
            <person name="Zhang Z."/>
            <person name="Liu B."/>
            <person name="Lu W."/>
            <person name="Hui Y."/>
            <person name="Liang J."/>
            <person name="Zhou Z."/>
            <person name="Hou R."/>
            <person name="Li X."/>
            <person name="Liu Y."/>
            <person name="Li H."/>
            <person name="Ning X."/>
            <person name="Lin Y."/>
            <person name="Zhao L."/>
            <person name="Xing Q."/>
            <person name="Dou J."/>
            <person name="Li Y."/>
            <person name="Mao J."/>
            <person name="Guo H."/>
            <person name="Dou H."/>
            <person name="Li T."/>
            <person name="Mu C."/>
            <person name="Jiang W."/>
            <person name="Fu Q."/>
            <person name="Fu X."/>
            <person name="Miao Y."/>
            <person name="Liu J."/>
            <person name="Yu Q."/>
            <person name="Li R."/>
            <person name="Liao H."/>
            <person name="Li X."/>
            <person name="Kong Y."/>
            <person name="Jiang Z."/>
            <person name="Chourrout D."/>
            <person name="Li R."/>
            <person name="Bao Z."/>
        </authorList>
    </citation>
    <scope>NUCLEOTIDE SEQUENCE [LARGE SCALE GENOMIC DNA]</scope>
    <source>
        <strain evidence="8 9">PY_sf001</strain>
    </source>
</reference>
<keyword evidence="5 8" id="KW-0675">Receptor</keyword>
<dbReference type="Gene3D" id="1.20.1070.10">
    <property type="entry name" value="Rhodopsin 7-helix transmembrane proteins"/>
    <property type="match status" value="1"/>
</dbReference>
<evidence type="ECO:0000259" key="7">
    <source>
        <dbReference type="PROSITE" id="PS50262"/>
    </source>
</evidence>
<dbReference type="Proteomes" id="UP000242188">
    <property type="component" value="Unassembled WGS sequence"/>
</dbReference>
<keyword evidence="3 6" id="KW-1133">Transmembrane helix</keyword>
<dbReference type="EMBL" id="NEDP02005324">
    <property type="protein sequence ID" value="OWF42027.1"/>
    <property type="molecule type" value="Genomic_DNA"/>
</dbReference>
<dbReference type="PANTHER" id="PTHR46641">
    <property type="entry name" value="FMRFAMIDE RECEPTOR-RELATED"/>
    <property type="match status" value="1"/>
</dbReference>
<dbReference type="GO" id="GO:0016020">
    <property type="term" value="C:membrane"/>
    <property type="evidence" value="ECO:0007669"/>
    <property type="project" value="UniProtKB-SubCell"/>
</dbReference>
<dbReference type="InterPro" id="IPR017452">
    <property type="entry name" value="GPCR_Rhodpsn_7TM"/>
</dbReference>
<feature type="transmembrane region" description="Helical" evidence="6">
    <location>
        <begin position="247"/>
        <end position="266"/>
    </location>
</feature>
<dbReference type="PRINTS" id="PR00237">
    <property type="entry name" value="GPCRRHODOPSN"/>
</dbReference>
<keyword evidence="4 6" id="KW-0472">Membrane</keyword>
<accession>A0A210PZW9</accession>
<comment type="subcellular location">
    <subcellularLocation>
        <location evidence="1">Membrane</location>
    </subcellularLocation>
</comment>
<dbReference type="PROSITE" id="PS50262">
    <property type="entry name" value="G_PROTEIN_RECEP_F1_2"/>
    <property type="match status" value="1"/>
</dbReference>
<dbReference type="PANTHER" id="PTHR46641:SF25">
    <property type="entry name" value="CNMAMIDE RECEPTOR-RELATED"/>
    <property type="match status" value="1"/>
</dbReference>
<comment type="caution">
    <text evidence="8">The sequence shown here is derived from an EMBL/GenBank/DDBJ whole genome shotgun (WGS) entry which is preliminary data.</text>
</comment>
<keyword evidence="5" id="KW-0807">Transducer</keyword>
<name>A0A210PZW9_MIZYE</name>
<evidence type="ECO:0000313" key="8">
    <source>
        <dbReference type="EMBL" id="OWF42027.1"/>
    </source>
</evidence>
<comment type="similarity">
    <text evidence="5">Belongs to the G-protein coupled receptor 1 family.</text>
</comment>
<dbReference type="InterPro" id="IPR000276">
    <property type="entry name" value="GPCR_Rhodpsn"/>
</dbReference>
<dbReference type="CDD" id="cd14978">
    <property type="entry name" value="7tmA_FMRFamide_R-like"/>
    <property type="match status" value="1"/>
</dbReference>
<feature type="transmembrane region" description="Helical" evidence="6">
    <location>
        <begin position="336"/>
        <end position="355"/>
    </location>
</feature>
<gene>
    <name evidence="8" type="ORF">KP79_PYT13718</name>
</gene>
<keyword evidence="9" id="KW-1185">Reference proteome</keyword>
<feature type="transmembrane region" description="Helical" evidence="6">
    <location>
        <begin position="194"/>
        <end position="213"/>
    </location>
</feature>
<dbReference type="Pfam" id="PF00001">
    <property type="entry name" value="7tm_1"/>
    <property type="match status" value="1"/>
</dbReference>
<feature type="domain" description="G-protein coupled receptors family 1 profile" evidence="7">
    <location>
        <begin position="89"/>
        <end position="364"/>
    </location>
</feature>
<feature type="transmembrane region" description="Helical" evidence="6">
    <location>
        <begin position="152"/>
        <end position="174"/>
    </location>
</feature>
<dbReference type="InterPro" id="IPR052954">
    <property type="entry name" value="GPCR-Ligand_Int"/>
</dbReference>
<evidence type="ECO:0000256" key="2">
    <source>
        <dbReference type="ARBA" id="ARBA00022692"/>
    </source>
</evidence>
<evidence type="ECO:0000256" key="6">
    <source>
        <dbReference type="SAM" id="Phobius"/>
    </source>
</evidence>
<evidence type="ECO:0000256" key="4">
    <source>
        <dbReference type="ARBA" id="ARBA00023136"/>
    </source>
</evidence>
<keyword evidence="2 5" id="KW-0812">Transmembrane</keyword>
<evidence type="ECO:0000256" key="3">
    <source>
        <dbReference type="ARBA" id="ARBA00022989"/>
    </source>
</evidence>
<evidence type="ECO:0000313" key="9">
    <source>
        <dbReference type="Proteomes" id="UP000242188"/>
    </source>
</evidence>
<proteinExistence type="inferred from homology"/>
<dbReference type="AlphaFoldDB" id="A0A210PZW9"/>
<protein>
    <submittedName>
        <fullName evidence="8">Thyrotropin-releasing hormone receptor</fullName>
    </submittedName>
</protein>
<feature type="transmembrane region" description="Helical" evidence="6">
    <location>
        <begin position="76"/>
        <end position="97"/>
    </location>
</feature>
<feature type="transmembrane region" description="Helical" evidence="6">
    <location>
        <begin position="300"/>
        <end position="324"/>
    </location>
</feature>
<dbReference type="OrthoDB" id="9990906at2759"/>
<dbReference type="SUPFAM" id="SSF81321">
    <property type="entry name" value="Family A G protein-coupled receptor-like"/>
    <property type="match status" value="1"/>
</dbReference>
<feature type="transmembrane region" description="Helical" evidence="6">
    <location>
        <begin position="109"/>
        <end position="132"/>
    </location>
</feature>
<keyword evidence="5" id="KW-0297">G-protein coupled receptor</keyword>
<dbReference type="GO" id="GO:0004930">
    <property type="term" value="F:G protein-coupled receptor activity"/>
    <property type="evidence" value="ECO:0007669"/>
    <property type="project" value="UniProtKB-KW"/>
</dbReference>
<evidence type="ECO:0000256" key="5">
    <source>
        <dbReference type="RuleBase" id="RU000688"/>
    </source>
</evidence>
<evidence type="ECO:0000256" key="1">
    <source>
        <dbReference type="ARBA" id="ARBA00004370"/>
    </source>
</evidence>